<dbReference type="PANTHER" id="PTHR46623:SF6">
    <property type="entry name" value="ALPHA_BETA-HYDROLASES SUPERFAMILY PROTEIN"/>
    <property type="match status" value="1"/>
</dbReference>
<gene>
    <name evidence="2" type="ordered locus">PCC8801_3312</name>
</gene>
<dbReference type="GO" id="GO:0008806">
    <property type="term" value="F:carboxymethylenebutenolidase activity"/>
    <property type="evidence" value="ECO:0007669"/>
    <property type="project" value="UniProtKB-EC"/>
</dbReference>
<dbReference type="EMBL" id="CP001287">
    <property type="protein sequence ID" value="ACK67283.1"/>
    <property type="molecule type" value="Genomic_DNA"/>
</dbReference>
<dbReference type="EC" id="3.1.1.45" evidence="2"/>
<dbReference type="STRING" id="41431.PCC8801_3312"/>
<dbReference type="RefSeq" id="WP_012596544.1">
    <property type="nucleotide sequence ID" value="NC_011726.1"/>
</dbReference>
<protein>
    <submittedName>
        <fullName evidence="2">Carboxymethylenebutenolidase</fullName>
        <ecNumber evidence="2">3.1.1.45</ecNumber>
    </submittedName>
</protein>
<name>B7JZ72_RIPO1</name>
<dbReference type="HOGENOM" id="CLU_054590_7_2_3"/>
<reference evidence="3" key="1">
    <citation type="journal article" date="2011" name="MBio">
        <title>Novel metabolic attributes of the genus Cyanothece, comprising a group of unicellular nitrogen-fixing Cyanobacteria.</title>
        <authorList>
            <person name="Bandyopadhyay A."/>
            <person name="Elvitigala T."/>
            <person name="Welsh E."/>
            <person name="Stockel J."/>
            <person name="Liberton M."/>
            <person name="Min H."/>
            <person name="Sherman L.A."/>
            <person name="Pakrasi H.B."/>
        </authorList>
    </citation>
    <scope>NUCLEOTIDE SEQUENCE [LARGE SCALE GENOMIC DNA]</scope>
    <source>
        <strain evidence="3">PCC 8801</strain>
    </source>
</reference>
<dbReference type="Pfam" id="PF01738">
    <property type="entry name" value="DLH"/>
    <property type="match status" value="1"/>
</dbReference>
<dbReference type="InterPro" id="IPR029058">
    <property type="entry name" value="AB_hydrolase_fold"/>
</dbReference>
<dbReference type="KEGG" id="cyp:PCC8801_3312"/>
<proteinExistence type="predicted"/>
<keyword evidence="3" id="KW-1185">Reference proteome</keyword>
<evidence type="ECO:0000313" key="2">
    <source>
        <dbReference type="EMBL" id="ACK67283.1"/>
    </source>
</evidence>
<feature type="domain" description="Dienelactone hydrolase" evidence="1">
    <location>
        <begin position="78"/>
        <end position="288"/>
    </location>
</feature>
<dbReference type="InterPro" id="IPR002925">
    <property type="entry name" value="Dienelactn_hydro"/>
</dbReference>
<dbReference type="OrthoDB" id="9787933at2"/>
<dbReference type="AlphaFoldDB" id="B7JZ72"/>
<dbReference type="Gene3D" id="3.40.50.1820">
    <property type="entry name" value="alpha/beta hydrolase"/>
    <property type="match status" value="1"/>
</dbReference>
<keyword evidence="2" id="KW-0378">Hydrolase</keyword>
<dbReference type="PANTHER" id="PTHR46623">
    <property type="entry name" value="CARBOXYMETHYLENEBUTENOLIDASE-RELATED"/>
    <property type="match status" value="1"/>
</dbReference>
<sequence length="290" mass="32009">MAKLLGLIIGTVLLIICSHSLMPMMSQATIAQETANQLWLSHQKDSPIPSPLLAQNPTASVTEESVTYGSLNNKDLVGYLARPSENQESLPALIVIHEWWGLNDNIKAMTRQLAAEGYTALAVDLYRGQGAETPEKARELVTQASSTPKQLEDNLKAAYQYLQQEQKAPKIASIGWCFGGTWSLNTALLFPDQLDATVIYYGGGITTDPDQLKQLQMPILGIFGELDQNPPVETVKRFEQVLNSLNKSAEIYIYEKAEHAFANPSGTRYNAEAAKDAWTKTTAFLEKHLK</sequence>
<dbReference type="InterPro" id="IPR051049">
    <property type="entry name" value="Dienelactone_hydrolase-like"/>
</dbReference>
<organism evidence="2 3">
    <name type="scientific">Rippkaea orientalis (strain PCC 8801 / RF-1)</name>
    <name type="common">Cyanothece sp. (strain PCC 8801)</name>
    <dbReference type="NCBI Taxonomy" id="41431"/>
    <lineage>
        <taxon>Bacteria</taxon>
        <taxon>Bacillati</taxon>
        <taxon>Cyanobacteriota</taxon>
        <taxon>Cyanophyceae</taxon>
        <taxon>Oscillatoriophycideae</taxon>
        <taxon>Chroococcales</taxon>
        <taxon>Aphanothecaceae</taxon>
        <taxon>Rippkaea</taxon>
        <taxon>Rippkaea orientalis</taxon>
    </lineage>
</organism>
<accession>B7JZ72</accession>
<evidence type="ECO:0000313" key="3">
    <source>
        <dbReference type="Proteomes" id="UP000008204"/>
    </source>
</evidence>
<dbReference type="eggNOG" id="COG0412">
    <property type="taxonomic scope" value="Bacteria"/>
</dbReference>
<evidence type="ECO:0000259" key="1">
    <source>
        <dbReference type="Pfam" id="PF01738"/>
    </source>
</evidence>
<dbReference type="Proteomes" id="UP000008204">
    <property type="component" value="Chromosome"/>
</dbReference>
<dbReference type="SUPFAM" id="SSF53474">
    <property type="entry name" value="alpha/beta-Hydrolases"/>
    <property type="match status" value="1"/>
</dbReference>